<comment type="caution">
    <text evidence="2">The sequence shown here is derived from an EMBL/GenBank/DDBJ whole genome shotgun (WGS) entry which is preliminary data.</text>
</comment>
<evidence type="ECO:0000259" key="1">
    <source>
        <dbReference type="Pfam" id="PF03781"/>
    </source>
</evidence>
<protein>
    <submittedName>
        <fullName evidence="2">Formylglycine-generating enzyme family protein</fullName>
    </submittedName>
</protein>
<evidence type="ECO:0000313" key="3">
    <source>
        <dbReference type="Proteomes" id="UP001183777"/>
    </source>
</evidence>
<dbReference type="Proteomes" id="UP001183777">
    <property type="component" value="Unassembled WGS sequence"/>
</dbReference>
<keyword evidence="3" id="KW-1185">Reference proteome</keyword>
<dbReference type="EMBL" id="JAVREX010000005">
    <property type="protein sequence ID" value="MDT0428989.1"/>
    <property type="molecule type" value="Genomic_DNA"/>
</dbReference>
<dbReference type="Gene3D" id="3.90.1580.10">
    <property type="entry name" value="paralog of FGE (formylglycine-generating enzyme)"/>
    <property type="match status" value="1"/>
</dbReference>
<dbReference type="InterPro" id="IPR005532">
    <property type="entry name" value="SUMF_dom"/>
</dbReference>
<organism evidence="2 3">
    <name type="scientific">Streptomyces salyersiae</name>
    <dbReference type="NCBI Taxonomy" id="3075530"/>
    <lineage>
        <taxon>Bacteria</taxon>
        <taxon>Bacillati</taxon>
        <taxon>Actinomycetota</taxon>
        <taxon>Actinomycetes</taxon>
        <taxon>Kitasatosporales</taxon>
        <taxon>Streptomycetaceae</taxon>
        <taxon>Streptomyces</taxon>
    </lineage>
</organism>
<dbReference type="PANTHER" id="PTHR23150">
    <property type="entry name" value="SULFATASE MODIFYING FACTOR 1, 2"/>
    <property type="match status" value="1"/>
</dbReference>
<name>A0ABU2RM47_9ACTN</name>
<reference evidence="3" key="1">
    <citation type="submission" date="2023-07" db="EMBL/GenBank/DDBJ databases">
        <title>30 novel species of actinomycetes from the DSMZ collection.</title>
        <authorList>
            <person name="Nouioui I."/>
        </authorList>
    </citation>
    <scope>NUCLEOTIDE SEQUENCE [LARGE SCALE GENOMIC DNA]</scope>
    <source>
        <strain evidence="3">DSM 41770</strain>
    </source>
</reference>
<dbReference type="PANTHER" id="PTHR23150:SF19">
    <property type="entry name" value="FORMYLGLYCINE-GENERATING ENZYME"/>
    <property type="match status" value="1"/>
</dbReference>
<sequence>MQPHSDPLTLLDLADIPAGTVALRDDRRGTRWQTDIAPFQLGRYPVTAALHHAVTESAAGPAGALPLTHISWFEAVELCNRISAGAGLSPAYTRAPGSGEVTWDRASDGYRLPTEAEWQYACRAGTTGYRYGDIDAVAWYDGNSGGRAHDVGAKAPNPWGLYDMLGNVWEWCWDLYDEEAYGSYRIFRGGGWAESERGCGATVRRRSHPTFAIEDLGLRLARTPR</sequence>
<dbReference type="InterPro" id="IPR051043">
    <property type="entry name" value="Sulfatase_Mod_Factor_Kinase"/>
</dbReference>
<evidence type="ECO:0000313" key="2">
    <source>
        <dbReference type="EMBL" id="MDT0428989.1"/>
    </source>
</evidence>
<dbReference type="InterPro" id="IPR016187">
    <property type="entry name" value="CTDL_fold"/>
</dbReference>
<dbReference type="Pfam" id="PF03781">
    <property type="entry name" value="FGE-sulfatase"/>
    <property type="match status" value="1"/>
</dbReference>
<dbReference type="SUPFAM" id="SSF56436">
    <property type="entry name" value="C-type lectin-like"/>
    <property type="match status" value="1"/>
</dbReference>
<dbReference type="InterPro" id="IPR042095">
    <property type="entry name" value="SUMF_sf"/>
</dbReference>
<accession>A0ABU2RM47</accession>
<feature type="domain" description="Sulfatase-modifying factor enzyme-like" evidence="1">
    <location>
        <begin position="37"/>
        <end position="222"/>
    </location>
</feature>
<proteinExistence type="predicted"/>
<gene>
    <name evidence="2" type="ORF">RM649_15205</name>
</gene>
<dbReference type="RefSeq" id="WP_200693649.1">
    <property type="nucleotide sequence ID" value="NZ_JAVREX010000005.1"/>
</dbReference>